<comment type="caution">
    <text evidence="1">The sequence shown here is derived from an EMBL/GenBank/DDBJ whole genome shotgun (WGS) entry which is preliminary data.</text>
</comment>
<accession>A0A813F6J0</accession>
<keyword evidence="2" id="KW-1185">Reference proteome</keyword>
<reference evidence="1" key="1">
    <citation type="submission" date="2021-02" db="EMBL/GenBank/DDBJ databases">
        <authorList>
            <person name="Dougan E. K."/>
            <person name="Rhodes N."/>
            <person name="Thang M."/>
            <person name="Chan C."/>
        </authorList>
    </citation>
    <scope>NUCLEOTIDE SEQUENCE</scope>
</reference>
<protein>
    <submittedName>
        <fullName evidence="1">Uncharacterized protein</fullName>
    </submittedName>
</protein>
<name>A0A813F6J0_POLGL</name>
<feature type="non-terminal residue" evidence="1">
    <location>
        <position position="1"/>
    </location>
</feature>
<dbReference type="AlphaFoldDB" id="A0A813F6J0"/>
<evidence type="ECO:0000313" key="1">
    <source>
        <dbReference type="EMBL" id="CAE8610067.1"/>
    </source>
</evidence>
<evidence type="ECO:0000313" key="2">
    <source>
        <dbReference type="Proteomes" id="UP000654075"/>
    </source>
</evidence>
<proteinExistence type="predicted"/>
<dbReference type="EMBL" id="CAJNNV010024513">
    <property type="protein sequence ID" value="CAE8610067.1"/>
    <property type="molecule type" value="Genomic_DNA"/>
</dbReference>
<sequence>MNGMHPQEAAYLERVAPEAPDKCGAELAQSISRQGFCTTSVQLPEELLRRAFGEASTLRSEGRFTRPCAELVDGLLGPEGSRRLADIESSDGFEASVSSPLPALRALAAQLRKVSESVVTWAPALIGFEVEGRYSDLLLEAGATSEETDAELLCVELCC</sequence>
<dbReference type="Proteomes" id="UP000654075">
    <property type="component" value="Unassembled WGS sequence"/>
</dbReference>
<organism evidence="1 2">
    <name type="scientific">Polarella glacialis</name>
    <name type="common">Dinoflagellate</name>
    <dbReference type="NCBI Taxonomy" id="89957"/>
    <lineage>
        <taxon>Eukaryota</taxon>
        <taxon>Sar</taxon>
        <taxon>Alveolata</taxon>
        <taxon>Dinophyceae</taxon>
        <taxon>Suessiales</taxon>
        <taxon>Suessiaceae</taxon>
        <taxon>Polarella</taxon>
    </lineage>
</organism>
<gene>
    <name evidence="1" type="ORF">PGLA1383_LOCUS27891</name>
</gene>